<accession>A0A1M7HMG7</accession>
<dbReference type="InterPro" id="IPR027417">
    <property type="entry name" value="P-loop_NTPase"/>
</dbReference>
<evidence type="ECO:0000256" key="4">
    <source>
        <dbReference type="ARBA" id="ARBA00022801"/>
    </source>
</evidence>
<evidence type="ECO:0000256" key="12">
    <source>
        <dbReference type="SAM" id="MobiDB-lite"/>
    </source>
</evidence>
<gene>
    <name evidence="16" type="ORF">SAMN05216269_103326</name>
</gene>
<proteinExistence type="inferred from homology"/>
<name>A0A1M7HMG7_9FLAO</name>
<evidence type="ECO:0000256" key="2">
    <source>
        <dbReference type="ARBA" id="ARBA00022490"/>
    </source>
</evidence>
<organism evidence="16 17">
    <name type="scientific">Flavobacterium xinjiangense</name>
    <dbReference type="NCBI Taxonomy" id="178356"/>
    <lineage>
        <taxon>Bacteria</taxon>
        <taxon>Pseudomonadati</taxon>
        <taxon>Bacteroidota</taxon>
        <taxon>Flavobacteriia</taxon>
        <taxon>Flavobacteriales</taxon>
        <taxon>Flavobacteriaceae</taxon>
        <taxon>Flavobacterium</taxon>
    </lineage>
</organism>
<dbReference type="GO" id="GO:0003724">
    <property type="term" value="F:RNA helicase activity"/>
    <property type="evidence" value="ECO:0007669"/>
    <property type="project" value="UniProtKB-EC"/>
</dbReference>
<feature type="short sequence motif" description="Q motif" evidence="10">
    <location>
        <begin position="1"/>
        <end position="29"/>
    </location>
</feature>
<feature type="compositionally biased region" description="Basic and acidic residues" evidence="12">
    <location>
        <begin position="392"/>
        <end position="405"/>
    </location>
</feature>
<dbReference type="CDD" id="cd00268">
    <property type="entry name" value="DEADc"/>
    <property type="match status" value="1"/>
</dbReference>
<evidence type="ECO:0000313" key="17">
    <source>
        <dbReference type="Proteomes" id="UP000184092"/>
    </source>
</evidence>
<keyword evidence="4 11" id="KW-0378">Hydrolase</keyword>
<evidence type="ECO:0000259" key="13">
    <source>
        <dbReference type="PROSITE" id="PS51192"/>
    </source>
</evidence>
<sequence>MSFNSLGLSDALLKAISKKGYTTPSPIQQKAIPPILEGKDVLASAQTGTGKTAGFTLPILQILSQGQQLRQRPIRALILTPTRELAAQILANIKEYSEFLDLKSTVIFGGVNQNPQVTQLRQGVDILVATPGRLIDLQNQGLISLAKVEILVLDEADRMLDMGFVRDIERIIKVLPTKRQNLMFSATFSKDIKKLAMGILHHPVHVEATPENTTVDAITQIIYPVAKEKKTELIIKLITEGNWKQILVFTRTKQGANKLTESMISAGIKAAAIHGNKGQGARTKALAGFKDGSLTALVATDIAARGLDIPLLPHVVNFELPNIPEDYVHRIGRTGRAGANGEAISLFSPDETVFLRDIEKLVGLNLPKENIRGFEPDPNASKEPIKQGQGRQQRDSTPRKPKTDTTNRSTNNSFGPRRPSQNNDRRSNR</sequence>
<dbReference type="InterPro" id="IPR000629">
    <property type="entry name" value="RNA-helicase_DEAD-box_CS"/>
</dbReference>
<evidence type="ECO:0000256" key="9">
    <source>
        <dbReference type="ARBA" id="ARBA00074363"/>
    </source>
</evidence>
<comment type="similarity">
    <text evidence="7 11">Belongs to the DEAD box helicase family.</text>
</comment>
<dbReference type="InterPro" id="IPR014014">
    <property type="entry name" value="RNA_helicase_DEAD_Q_motif"/>
</dbReference>
<evidence type="ECO:0000256" key="1">
    <source>
        <dbReference type="ARBA" id="ARBA00012552"/>
    </source>
</evidence>
<keyword evidence="5 11" id="KW-0347">Helicase</keyword>
<feature type="compositionally biased region" description="Polar residues" evidence="12">
    <location>
        <begin position="406"/>
        <end position="422"/>
    </location>
</feature>
<dbReference type="InterPro" id="IPR001650">
    <property type="entry name" value="Helicase_C-like"/>
</dbReference>
<dbReference type="PROSITE" id="PS00039">
    <property type="entry name" value="DEAD_ATP_HELICASE"/>
    <property type="match status" value="1"/>
</dbReference>
<dbReference type="PROSITE" id="PS51192">
    <property type="entry name" value="HELICASE_ATP_BIND_1"/>
    <property type="match status" value="1"/>
</dbReference>
<keyword evidence="3 11" id="KW-0547">Nucleotide-binding</keyword>
<dbReference type="FunFam" id="3.40.50.300:FF:000468">
    <property type="entry name" value="ATP-dependent RNA helicase RhlE"/>
    <property type="match status" value="1"/>
</dbReference>
<dbReference type="OrthoDB" id="9785240at2"/>
<evidence type="ECO:0000313" key="16">
    <source>
        <dbReference type="EMBL" id="SHM29741.1"/>
    </source>
</evidence>
<dbReference type="GO" id="GO:0009266">
    <property type="term" value="P:response to temperature stimulus"/>
    <property type="evidence" value="ECO:0007669"/>
    <property type="project" value="UniProtKB-ARBA"/>
</dbReference>
<evidence type="ECO:0000256" key="8">
    <source>
        <dbReference type="ARBA" id="ARBA00047984"/>
    </source>
</evidence>
<dbReference type="AlphaFoldDB" id="A0A1M7HMG7"/>
<dbReference type="EMBL" id="FRCL01000003">
    <property type="protein sequence ID" value="SHM29741.1"/>
    <property type="molecule type" value="Genomic_DNA"/>
</dbReference>
<dbReference type="GO" id="GO:0042255">
    <property type="term" value="P:ribosome assembly"/>
    <property type="evidence" value="ECO:0007669"/>
    <property type="project" value="UniProtKB-ARBA"/>
</dbReference>
<dbReference type="GO" id="GO:0016787">
    <property type="term" value="F:hydrolase activity"/>
    <property type="evidence" value="ECO:0007669"/>
    <property type="project" value="UniProtKB-KW"/>
</dbReference>
<evidence type="ECO:0000259" key="14">
    <source>
        <dbReference type="PROSITE" id="PS51194"/>
    </source>
</evidence>
<protein>
    <recommendedName>
        <fullName evidence="9">DEAD-box ATP-dependent RNA helicase RhpA</fullName>
        <ecNumber evidence="1">3.6.4.13</ecNumber>
    </recommendedName>
</protein>
<dbReference type="PANTHER" id="PTHR47959:SF13">
    <property type="entry name" value="ATP-DEPENDENT RNA HELICASE RHLE"/>
    <property type="match status" value="1"/>
</dbReference>
<dbReference type="RefSeq" id="WP_073206737.1">
    <property type="nucleotide sequence ID" value="NZ_FRCL01000003.1"/>
</dbReference>
<evidence type="ECO:0000256" key="5">
    <source>
        <dbReference type="ARBA" id="ARBA00022806"/>
    </source>
</evidence>
<evidence type="ECO:0000256" key="6">
    <source>
        <dbReference type="ARBA" id="ARBA00022840"/>
    </source>
</evidence>
<dbReference type="InterPro" id="IPR011545">
    <property type="entry name" value="DEAD/DEAH_box_helicase_dom"/>
</dbReference>
<dbReference type="PROSITE" id="PS51194">
    <property type="entry name" value="HELICASE_CTER"/>
    <property type="match status" value="1"/>
</dbReference>
<dbReference type="SUPFAM" id="SSF52540">
    <property type="entry name" value="P-loop containing nucleoside triphosphate hydrolases"/>
    <property type="match status" value="1"/>
</dbReference>
<dbReference type="InterPro" id="IPR050079">
    <property type="entry name" value="DEAD_box_RNA_helicase"/>
</dbReference>
<feature type="domain" description="Helicase ATP-binding" evidence="13">
    <location>
        <begin position="32"/>
        <end position="206"/>
    </location>
</feature>
<dbReference type="Gene3D" id="3.40.50.300">
    <property type="entry name" value="P-loop containing nucleotide triphosphate hydrolases"/>
    <property type="match status" value="2"/>
</dbReference>
<comment type="catalytic activity">
    <reaction evidence="8">
        <text>ATP + H2O = ADP + phosphate + H(+)</text>
        <dbReference type="Rhea" id="RHEA:13065"/>
        <dbReference type="ChEBI" id="CHEBI:15377"/>
        <dbReference type="ChEBI" id="CHEBI:15378"/>
        <dbReference type="ChEBI" id="CHEBI:30616"/>
        <dbReference type="ChEBI" id="CHEBI:43474"/>
        <dbReference type="ChEBI" id="CHEBI:456216"/>
        <dbReference type="EC" id="3.6.4.13"/>
    </reaction>
</comment>
<dbReference type="EC" id="3.6.4.13" evidence="1"/>
<dbReference type="Pfam" id="PF00270">
    <property type="entry name" value="DEAD"/>
    <property type="match status" value="1"/>
</dbReference>
<keyword evidence="6 11" id="KW-0067">ATP-binding</keyword>
<dbReference type="InterPro" id="IPR044742">
    <property type="entry name" value="DEAD/DEAH_RhlB"/>
</dbReference>
<reference evidence="17" key="1">
    <citation type="submission" date="2016-11" db="EMBL/GenBank/DDBJ databases">
        <authorList>
            <person name="Varghese N."/>
            <person name="Submissions S."/>
        </authorList>
    </citation>
    <scope>NUCLEOTIDE SEQUENCE [LARGE SCALE GENOMIC DNA]</scope>
    <source>
        <strain evidence="17">CGMCC 1.2749</strain>
    </source>
</reference>
<feature type="domain" description="DEAD-box RNA helicase Q" evidence="15">
    <location>
        <begin position="1"/>
        <end position="29"/>
    </location>
</feature>
<dbReference type="GO" id="GO:0003676">
    <property type="term" value="F:nucleic acid binding"/>
    <property type="evidence" value="ECO:0007669"/>
    <property type="project" value="InterPro"/>
</dbReference>
<evidence type="ECO:0000256" key="10">
    <source>
        <dbReference type="PROSITE-ProRule" id="PRU00552"/>
    </source>
</evidence>
<dbReference type="SMART" id="SM00490">
    <property type="entry name" value="HELICc"/>
    <property type="match status" value="1"/>
</dbReference>
<dbReference type="CDD" id="cd18787">
    <property type="entry name" value="SF2_C_DEAD"/>
    <property type="match status" value="1"/>
</dbReference>
<dbReference type="FunFam" id="3.40.50.300:FF:000108">
    <property type="entry name" value="ATP-dependent RNA helicase RhlE"/>
    <property type="match status" value="1"/>
</dbReference>
<keyword evidence="17" id="KW-1185">Reference proteome</keyword>
<dbReference type="GO" id="GO:0005524">
    <property type="term" value="F:ATP binding"/>
    <property type="evidence" value="ECO:0007669"/>
    <property type="project" value="UniProtKB-KW"/>
</dbReference>
<dbReference type="GO" id="GO:0005829">
    <property type="term" value="C:cytosol"/>
    <property type="evidence" value="ECO:0007669"/>
    <property type="project" value="TreeGrafter"/>
</dbReference>
<evidence type="ECO:0000259" key="15">
    <source>
        <dbReference type="PROSITE" id="PS51195"/>
    </source>
</evidence>
<feature type="domain" description="Helicase C-terminal" evidence="14">
    <location>
        <begin position="217"/>
        <end position="379"/>
    </location>
</feature>
<dbReference type="SMART" id="SM00487">
    <property type="entry name" value="DEXDc"/>
    <property type="match status" value="1"/>
</dbReference>
<evidence type="ECO:0000256" key="11">
    <source>
        <dbReference type="RuleBase" id="RU000492"/>
    </source>
</evidence>
<evidence type="ECO:0000256" key="7">
    <source>
        <dbReference type="ARBA" id="ARBA00038437"/>
    </source>
</evidence>
<dbReference type="PROSITE" id="PS51195">
    <property type="entry name" value="Q_MOTIF"/>
    <property type="match status" value="1"/>
</dbReference>
<keyword evidence="2" id="KW-0963">Cytoplasm</keyword>
<dbReference type="Proteomes" id="UP000184092">
    <property type="component" value="Unassembled WGS sequence"/>
</dbReference>
<feature type="region of interest" description="Disordered" evidence="12">
    <location>
        <begin position="369"/>
        <end position="429"/>
    </location>
</feature>
<dbReference type="PANTHER" id="PTHR47959">
    <property type="entry name" value="ATP-DEPENDENT RNA HELICASE RHLE-RELATED"/>
    <property type="match status" value="1"/>
</dbReference>
<dbReference type="InterPro" id="IPR014001">
    <property type="entry name" value="Helicase_ATP-bd"/>
</dbReference>
<evidence type="ECO:0000256" key="3">
    <source>
        <dbReference type="ARBA" id="ARBA00022741"/>
    </source>
</evidence>
<dbReference type="Pfam" id="PF00271">
    <property type="entry name" value="Helicase_C"/>
    <property type="match status" value="1"/>
</dbReference>
<dbReference type="STRING" id="178356.SAMN05216269_103326"/>